<dbReference type="InterPro" id="IPR006311">
    <property type="entry name" value="TAT_signal"/>
</dbReference>
<sequence length="164" mass="18046">MEPFLGISRSTLLAAAAAAAAAAVAPAVFFVLAKLVTGPRSPAPTPPLRRSSPFPSDSLWSNLKEPPGSFSQPAVFVTPIVSFSREKRNNVVKKFAESTRNAATNNAVTYSVANSRFSYRRNSTRRVYLAYLRNPEIVTAWTEKATKRVFRNKFGLKLEVKRAL</sequence>
<comment type="caution">
    <text evidence="1">The sequence shown here is derived from an EMBL/GenBank/DDBJ whole genome shotgun (WGS) entry which is preliminary data.</text>
</comment>
<organism evidence="1 2">
    <name type="scientific">Melipona bicolor</name>
    <dbReference type="NCBI Taxonomy" id="60889"/>
    <lineage>
        <taxon>Eukaryota</taxon>
        <taxon>Metazoa</taxon>
        <taxon>Ecdysozoa</taxon>
        <taxon>Arthropoda</taxon>
        <taxon>Hexapoda</taxon>
        <taxon>Insecta</taxon>
        <taxon>Pterygota</taxon>
        <taxon>Neoptera</taxon>
        <taxon>Endopterygota</taxon>
        <taxon>Hymenoptera</taxon>
        <taxon>Apocrita</taxon>
        <taxon>Aculeata</taxon>
        <taxon>Apoidea</taxon>
        <taxon>Anthophila</taxon>
        <taxon>Apidae</taxon>
        <taxon>Melipona</taxon>
    </lineage>
</organism>
<keyword evidence="2" id="KW-1185">Reference proteome</keyword>
<evidence type="ECO:0000313" key="2">
    <source>
        <dbReference type="Proteomes" id="UP001177670"/>
    </source>
</evidence>
<dbReference type="AlphaFoldDB" id="A0AA40FYH1"/>
<protein>
    <submittedName>
        <fullName evidence="1">Uncharacterized protein</fullName>
    </submittedName>
</protein>
<dbReference type="EMBL" id="JAHYIQ010000012">
    <property type="protein sequence ID" value="KAK1127370.1"/>
    <property type="molecule type" value="Genomic_DNA"/>
</dbReference>
<gene>
    <name evidence="1" type="ORF">K0M31_003911</name>
</gene>
<accession>A0AA40FYH1</accession>
<name>A0AA40FYH1_9HYME</name>
<proteinExistence type="predicted"/>
<reference evidence="1" key="1">
    <citation type="submission" date="2021-10" db="EMBL/GenBank/DDBJ databases">
        <title>Melipona bicolor Genome sequencing and assembly.</title>
        <authorList>
            <person name="Araujo N.S."/>
            <person name="Arias M.C."/>
        </authorList>
    </citation>
    <scope>NUCLEOTIDE SEQUENCE</scope>
    <source>
        <strain evidence="1">USP_2M_L1-L4_2017</strain>
        <tissue evidence="1">Whole body</tissue>
    </source>
</reference>
<evidence type="ECO:0000313" key="1">
    <source>
        <dbReference type="EMBL" id="KAK1127370.1"/>
    </source>
</evidence>
<dbReference type="Proteomes" id="UP001177670">
    <property type="component" value="Unassembled WGS sequence"/>
</dbReference>
<dbReference type="PROSITE" id="PS51318">
    <property type="entry name" value="TAT"/>
    <property type="match status" value="1"/>
</dbReference>